<dbReference type="PRINTS" id="PR00455">
    <property type="entry name" value="HTHTETR"/>
</dbReference>
<evidence type="ECO:0000256" key="1">
    <source>
        <dbReference type="ARBA" id="ARBA00022491"/>
    </source>
</evidence>
<sequence length="206" mass="22838">MSGRPKEYDDTAVIDAAMDVFWTNGYEASSTQELCERTGLGRGSLYHAFGSKQNLYEQALRRYQELGLKAQTEILNGPGTAKERLQALLQWGVDGDLDPEKRRSCMALFSVMERSSKDPVIDQINRAYVNRLEAAICHVIAVGQRNGELADDRPALEVARAFLASYYGLRILGQSMPDRAFLQDVLEGTLAGLSPAKHSLDQIRIG</sequence>
<accession>A0A484UNJ2</accession>
<keyword evidence="3" id="KW-0238">DNA-binding</keyword>
<proteinExistence type="predicted"/>
<reference evidence="7" key="1">
    <citation type="submission" date="2019-03" db="EMBL/GenBank/DDBJ databases">
        <authorList>
            <person name="Danneels B."/>
        </authorList>
    </citation>
    <scope>NUCLEOTIDE SEQUENCE</scope>
</reference>
<dbReference type="InterPro" id="IPR009057">
    <property type="entry name" value="Homeodomain-like_sf"/>
</dbReference>
<dbReference type="EMBL" id="CAADIN010000010">
    <property type="protein sequence ID" value="VFR85219.1"/>
    <property type="molecule type" value="Genomic_DNA"/>
</dbReference>
<evidence type="ECO:0000256" key="2">
    <source>
        <dbReference type="ARBA" id="ARBA00023015"/>
    </source>
</evidence>
<organism evidence="7">
    <name type="scientific">plant metagenome</name>
    <dbReference type="NCBI Taxonomy" id="1297885"/>
    <lineage>
        <taxon>unclassified sequences</taxon>
        <taxon>metagenomes</taxon>
        <taxon>organismal metagenomes</taxon>
    </lineage>
</organism>
<dbReference type="SUPFAM" id="SSF46689">
    <property type="entry name" value="Homeodomain-like"/>
    <property type="match status" value="1"/>
</dbReference>
<dbReference type="PROSITE" id="PS50977">
    <property type="entry name" value="HTH_TETR_2"/>
    <property type="match status" value="1"/>
</dbReference>
<evidence type="ECO:0000313" key="6">
    <source>
        <dbReference type="EMBL" id="VFR85219.1"/>
    </source>
</evidence>
<keyword evidence="2" id="KW-0805">Transcription regulation</keyword>
<dbReference type="InterPro" id="IPR036271">
    <property type="entry name" value="Tet_transcr_reg_TetR-rel_C_sf"/>
</dbReference>
<dbReference type="PROSITE" id="PS01081">
    <property type="entry name" value="HTH_TETR_1"/>
    <property type="match status" value="1"/>
</dbReference>
<dbReference type="AlphaFoldDB" id="A0A484UNJ2"/>
<gene>
    <name evidence="7" type="ORF">ISE1_3769</name>
    <name evidence="6" type="ORF">ISE2_3750</name>
</gene>
<dbReference type="SUPFAM" id="SSF48498">
    <property type="entry name" value="Tetracyclin repressor-like, C-terminal domain"/>
    <property type="match status" value="1"/>
</dbReference>
<evidence type="ECO:0000259" key="5">
    <source>
        <dbReference type="PROSITE" id="PS50977"/>
    </source>
</evidence>
<dbReference type="Pfam" id="PF13977">
    <property type="entry name" value="TetR_C_6"/>
    <property type="match status" value="1"/>
</dbReference>
<dbReference type="PANTHER" id="PTHR47506:SF1">
    <property type="entry name" value="HTH-TYPE TRANSCRIPTIONAL REGULATOR YJDC"/>
    <property type="match status" value="1"/>
</dbReference>
<evidence type="ECO:0000313" key="7">
    <source>
        <dbReference type="EMBL" id="VFR88397.1"/>
    </source>
</evidence>
<dbReference type="Gene3D" id="1.10.357.10">
    <property type="entry name" value="Tetracycline Repressor, domain 2"/>
    <property type="match status" value="1"/>
</dbReference>
<evidence type="ECO:0000256" key="3">
    <source>
        <dbReference type="ARBA" id="ARBA00023125"/>
    </source>
</evidence>
<dbReference type="EMBL" id="CAADIM010000029">
    <property type="protein sequence ID" value="VFR88397.1"/>
    <property type="molecule type" value="Genomic_DNA"/>
</dbReference>
<dbReference type="Pfam" id="PF00440">
    <property type="entry name" value="TetR_N"/>
    <property type="match status" value="1"/>
</dbReference>
<dbReference type="InterPro" id="IPR023772">
    <property type="entry name" value="DNA-bd_HTH_TetR-type_CS"/>
</dbReference>
<keyword evidence="1" id="KW-0678">Repressor</keyword>
<evidence type="ECO:0000256" key="4">
    <source>
        <dbReference type="ARBA" id="ARBA00023163"/>
    </source>
</evidence>
<dbReference type="Gene3D" id="1.10.10.60">
    <property type="entry name" value="Homeodomain-like"/>
    <property type="match status" value="1"/>
</dbReference>
<dbReference type="InterPro" id="IPR039538">
    <property type="entry name" value="BetI_C"/>
</dbReference>
<dbReference type="PANTHER" id="PTHR47506">
    <property type="entry name" value="TRANSCRIPTIONAL REGULATORY PROTEIN"/>
    <property type="match status" value="1"/>
</dbReference>
<dbReference type="GO" id="GO:0003677">
    <property type="term" value="F:DNA binding"/>
    <property type="evidence" value="ECO:0007669"/>
    <property type="project" value="UniProtKB-KW"/>
</dbReference>
<protein>
    <submittedName>
        <fullName evidence="7">Transcriptional regulator, TetR family</fullName>
    </submittedName>
</protein>
<keyword evidence="4" id="KW-0804">Transcription</keyword>
<dbReference type="InterPro" id="IPR001647">
    <property type="entry name" value="HTH_TetR"/>
</dbReference>
<feature type="domain" description="HTH tetR-type" evidence="5">
    <location>
        <begin position="7"/>
        <end position="67"/>
    </location>
</feature>
<name>A0A484UNJ2_9ZZZZ</name>